<dbReference type="SMART" id="SM00799">
    <property type="entry name" value="DENN"/>
    <property type="match status" value="1"/>
</dbReference>
<dbReference type="PROSITE" id="PS50211">
    <property type="entry name" value="DENN"/>
    <property type="match status" value="1"/>
</dbReference>
<evidence type="ECO:0000259" key="5">
    <source>
        <dbReference type="PROSITE" id="PS50081"/>
    </source>
</evidence>
<evidence type="ECO:0000259" key="6">
    <source>
        <dbReference type="PROSITE" id="PS50211"/>
    </source>
</evidence>
<dbReference type="InterPro" id="IPR001194">
    <property type="entry name" value="cDENN_dom"/>
</dbReference>
<evidence type="ECO:0000313" key="7">
    <source>
        <dbReference type="EMBL" id="KAJ9665086.1"/>
    </source>
</evidence>
<feature type="region of interest" description="Disordered" evidence="4">
    <location>
        <begin position="144"/>
        <end position="213"/>
    </location>
</feature>
<dbReference type="SUPFAM" id="SSF57889">
    <property type="entry name" value="Cysteine-rich domain"/>
    <property type="match status" value="1"/>
</dbReference>
<dbReference type="Pfam" id="PF03456">
    <property type="entry name" value="uDENN"/>
    <property type="match status" value="1"/>
</dbReference>
<feature type="region of interest" description="Disordered" evidence="4">
    <location>
        <begin position="57"/>
        <end position="106"/>
    </location>
</feature>
<proteinExistence type="predicted"/>
<feature type="domain" description="Phorbol-ester/DAG-type" evidence="5">
    <location>
        <begin position="851"/>
        <end position="898"/>
    </location>
</feature>
<gene>
    <name evidence="7" type="ORF">H2201_004746</name>
</gene>
<keyword evidence="8" id="KW-1185">Reference proteome</keyword>
<dbReference type="InterPro" id="IPR002219">
    <property type="entry name" value="PKC_DAG/PE"/>
</dbReference>
<dbReference type="Pfam" id="PF03107">
    <property type="entry name" value="C1_2"/>
    <property type="match status" value="1"/>
</dbReference>
<dbReference type="PANTHER" id="PTHR12296">
    <property type="entry name" value="DENN DOMAIN-CONTAINING PROTEIN 4"/>
    <property type="match status" value="1"/>
</dbReference>
<dbReference type="PROSITE" id="PS50081">
    <property type="entry name" value="ZF_DAG_PE_2"/>
    <property type="match status" value="1"/>
</dbReference>
<sequence length="1089" mass="121073">MSPIPTPAELSNVPLADYFFISGIESSQVFEERPQANGIAPPTVDATIEEDKALETDIAARPKSSGELSWTEGTPRKTRRSCDPRSSISTILSPEHSASASNRSSATIRGIQVESAPLSDEDFEHALRKFASERDSFLEEIHFSAGTLPQPNRPKPRQKAQRIVNDDPAPARTGVGSLRRRISTMSVLKRQPSLARQSSTRTSKRLSGYNSVIPAPQPFHPTLNMHPLKRRYEPVLLDRYPPRNMVDGVKRRNPFPDYVPMFAFPNDVNVVSSDERPRSMWHGFAMTNADNSKLYGICLTMWLPLNQKAAEEIERQCEEWRRANMTGEERELAASLGERLVIERAKLSRLLARLPSVPSGSEEREQFEDEISAVEEKIGLMADLLRPVRHGAASKIDGLTDGDSGLWIPRVYGVLGRDESLTSFWKEWLRAVVVPMTNGGVLRVPPSSPKIGMWQPLERYVVNLCAEAPSPISSITQVEIAVRELRLYARKEAINEIPGSRNTDLYALFRSLSIPNIVTLFEYVLSEARIILLSSYTSMLHLSSAALIHLIYPLKWAGVFIPILPARLIQALEAPCPYIVGIERRYEGVALPDDDYVLVDLDQDTIESVTRPISLPRHQRRKLTALLQAAAPHHNRYGVPVGPPAYAQESFPYDAFSTENPSVFSHRAPASTLAAYVSLNSTSFTTVGLPGSRQPVFNAFLEERNPNSRDGKRPSTSSTNNTNKTGSPPSPTVSPMSAGFPSIPSTPISRSDSGYALQATLREKRSAHFDTASRRSSSFGLERINTLRQPSQPFLKHSSSGSTSSLLSAHVAGSQYAPSVYAQSTLAASTIMPGVLMQPVRNTKTTQWVEGHCLQWRGHDDRTTCNVCEEKSDEGVFKCSGCNVSAHGRCAAQICLVCPVAFNAEQVRAAFVRCFASLFYTYRRFMHPASGDRKKAGLIYHFNMDGFLKSMPHENAEYTQMLQQTQAFNEFIHERETKRSDDPSIKLFDQIILSKKNRGGRSFFSKSSTDFLSDTSDHLWRTAAATPPNARFPGDYRTIITRIPAKLDPALMKEPRVIQGVPRIPQTKARRKPIPSQLGMNPKVPPSAR</sequence>
<dbReference type="Proteomes" id="UP001172684">
    <property type="component" value="Unassembled WGS sequence"/>
</dbReference>
<dbReference type="SMART" id="SM00800">
    <property type="entry name" value="uDENN"/>
    <property type="match status" value="1"/>
</dbReference>
<accession>A0ABQ9NRT8</accession>
<keyword evidence="2" id="KW-0677">Repeat</keyword>
<dbReference type="InterPro" id="IPR005112">
    <property type="entry name" value="dDENN_dom"/>
</dbReference>
<evidence type="ECO:0008006" key="9">
    <source>
        <dbReference type="Google" id="ProtNLM"/>
    </source>
</evidence>
<dbReference type="InterPro" id="IPR046349">
    <property type="entry name" value="C1-like_sf"/>
</dbReference>
<evidence type="ECO:0000256" key="1">
    <source>
        <dbReference type="ARBA" id="ARBA00022723"/>
    </source>
</evidence>
<dbReference type="SMART" id="SM00801">
    <property type="entry name" value="dDENN"/>
    <property type="match status" value="1"/>
</dbReference>
<feature type="region of interest" description="Disordered" evidence="4">
    <location>
        <begin position="1063"/>
        <end position="1089"/>
    </location>
</feature>
<dbReference type="PANTHER" id="PTHR12296:SF21">
    <property type="entry name" value="DENN DOMAIN-CONTAINING PROTEIN 3"/>
    <property type="match status" value="1"/>
</dbReference>
<dbReference type="InterPro" id="IPR005113">
    <property type="entry name" value="uDENN_dom"/>
</dbReference>
<feature type="region of interest" description="Disordered" evidence="4">
    <location>
        <begin position="702"/>
        <end position="751"/>
    </location>
</feature>
<comment type="caution">
    <text evidence="7">The sequence shown here is derived from an EMBL/GenBank/DDBJ whole genome shotgun (WGS) entry which is preliminary data.</text>
</comment>
<dbReference type="InterPro" id="IPR004146">
    <property type="entry name" value="DC1"/>
</dbReference>
<dbReference type="Pfam" id="PF03455">
    <property type="entry name" value="dDENN"/>
    <property type="match status" value="1"/>
</dbReference>
<name>A0ABQ9NRT8_9PEZI</name>
<dbReference type="InterPro" id="IPR051696">
    <property type="entry name" value="DENN_Domain_GEFs"/>
</dbReference>
<feature type="compositionally biased region" description="Polar residues" evidence="4">
    <location>
        <begin position="84"/>
        <end position="106"/>
    </location>
</feature>
<dbReference type="Gene3D" id="3.30.450.200">
    <property type="match status" value="1"/>
</dbReference>
<reference evidence="7" key="1">
    <citation type="submission" date="2022-10" db="EMBL/GenBank/DDBJ databases">
        <title>Culturing micro-colonial fungi from biological soil crusts in the Mojave desert and describing Neophaeococcomyces mojavensis, and introducing the new genera and species Taxawa tesnikishii.</title>
        <authorList>
            <person name="Kurbessoian T."/>
            <person name="Stajich J.E."/>
        </authorList>
    </citation>
    <scope>NUCLEOTIDE SEQUENCE</scope>
    <source>
        <strain evidence="7">TK_1</strain>
    </source>
</reference>
<feature type="domain" description="UDENN" evidence="6">
    <location>
        <begin position="218"/>
        <end position="982"/>
    </location>
</feature>
<evidence type="ECO:0000256" key="3">
    <source>
        <dbReference type="ARBA" id="ARBA00022833"/>
    </source>
</evidence>
<dbReference type="InterPro" id="IPR037516">
    <property type="entry name" value="Tripartite_DENN"/>
</dbReference>
<dbReference type="InterPro" id="IPR043153">
    <property type="entry name" value="DENN_C"/>
</dbReference>
<dbReference type="EMBL" id="JAPDRL010000032">
    <property type="protein sequence ID" value="KAJ9665086.1"/>
    <property type="molecule type" value="Genomic_DNA"/>
</dbReference>
<keyword evidence="3" id="KW-0862">Zinc</keyword>
<keyword evidence="1" id="KW-0479">Metal-binding</keyword>
<evidence type="ECO:0000313" key="8">
    <source>
        <dbReference type="Proteomes" id="UP001172684"/>
    </source>
</evidence>
<feature type="compositionally biased region" description="Basic and acidic residues" evidence="4">
    <location>
        <begin position="702"/>
        <end position="713"/>
    </location>
</feature>
<dbReference type="Pfam" id="PF02141">
    <property type="entry name" value="DENN"/>
    <property type="match status" value="1"/>
</dbReference>
<evidence type="ECO:0000256" key="4">
    <source>
        <dbReference type="SAM" id="MobiDB-lite"/>
    </source>
</evidence>
<dbReference type="Gene3D" id="3.40.50.11500">
    <property type="match status" value="1"/>
</dbReference>
<evidence type="ECO:0000256" key="2">
    <source>
        <dbReference type="ARBA" id="ARBA00022737"/>
    </source>
</evidence>
<feature type="compositionally biased region" description="Low complexity" evidence="4">
    <location>
        <begin position="714"/>
        <end position="727"/>
    </location>
</feature>
<protein>
    <recommendedName>
        <fullName evidence="9">UDENN domain-containing protein</fullName>
    </recommendedName>
</protein>
<organism evidence="7 8">
    <name type="scientific">Coniosporium apollinis</name>
    <dbReference type="NCBI Taxonomy" id="61459"/>
    <lineage>
        <taxon>Eukaryota</taxon>
        <taxon>Fungi</taxon>
        <taxon>Dikarya</taxon>
        <taxon>Ascomycota</taxon>
        <taxon>Pezizomycotina</taxon>
        <taxon>Dothideomycetes</taxon>
        <taxon>Dothideomycetes incertae sedis</taxon>
        <taxon>Coniosporium</taxon>
    </lineage>
</organism>
<dbReference type="CDD" id="cd00029">
    <property type="entry name" value="C1"/>
    <property type="match status" value="1"/>
</dbReference>